<keyword evidence="2" id="KW-0812">Transmembrane</keyword>
<dbReference type="AlphaFoldDB" id="A0A8C3MGB8"/>
<evidence type="ECO:0000313" key="4">
    <source>
        <dbReference type="Proteomes" id="UP000694382"/>
    </source>
</evidence>
<dbReference type="Proteomes" id="UP000694382">
    <property type="component" value="Chromosome 6"/>
</dbReference>
<keyword evidence="2" id="KW-1133">Transmembrane helix</keyword>
<name>A0A8C3MGB8_GEOPR</name>
<sequence>NNFASPRPSVLSLLLANSRGLRGPLRSPAGSELPLPRHHGLAAPRHRSRCPRRVSLRGTPGRKRRGAASYPGRGAPPPPGSQAGAKKKAACPGLGLFYTILSAFLFSVASLFLKKIEDVHSVEVSAFRCVFQMAFVLP</sequence>
<accession>A0A8C3MGB8</accession>
<evidence type="ECO:0000256" key="1">
    <source>
        <dbReference type="SAM" id="MobiDB-lite"/>
    </source>
</evidence>
<keyword evidence="2" id="KW-0472">Membrane</keyword>
<organism evidence="3 4">
    <name type="scientific">Geospiza parvula</name>
    <name type="common">Small tree-finch</name>
    <name type="synonym">Camarhynchus parvulus</name>
    <dbReference type="NCBI Taxonomy" id="87175"/>
    <lineage>
        <taxon>Eukaryota</taxon>
        <taxon>Metazoa</taxon>
        <taxon>Chordata</taxon>
        <taxon>Craniata</taxon>
        <taxon>Vertebrata</taxon>
        <taxon>Euteleostomi</taxon>
        <taxon>Archelosauria</taxon>
        <taxon>Archosauria</taxon>
        <taxon>Dinosauria</taxon>
        <taxon>Saurischia</taxon>
        <taxon>Theropoda</taxon>
        <taxon>Coelurosauria</taxon>
        <taxon>Aves</taxon>
        <taxon>Neognathae</taxon>
        <taxon>Neoaves</taxon>
        <taxon>Telluraves</taxon>
        <taxon>Australaves</taxon>
        <taxon>Passeriformes</taxon>
        <taxon>Thraupidae</taxon>
        <taxon>Camarhynchus</taxon>
    </lineage>
</organism>
<feature type="compositionally biased region" description="Basic residues" evidence="1">
    <location>
        <begin position="36"/>
        <end position="66"/>
    </location>
</feature>
<keyword evidence="4" id="KW-1185">Reference proteome</keyword>
<feature type="transmembrane region" description="Helical" evidence="2">
    <location>
        <begin position="95"/>
        <end position="113"/>
    </location>
</feature>
<proteinExistence type="predicted"/>
<dbReference type="Ensembl" id="ENSCPVT00000004976.2">
    <property type="protein sequence ID" value="ENSCPVP00000004807.1"/>
    <property type="gene ID" value="ENSCPVG00000003566.2"/>
</dbReference>
<reference evidence="3" key="1">
    <citation type="submission" date="2020-02" db="EMBL/GenBank/DDBJ databases">
        <authorList>
            <person name="Enbody D E."/>
            <person name="Pettersson E M."/>
        </authorList>
    </citation>
    <scope>NUCLEOTIDE SEQUENCE [LARGE SCALE GENOMIC DNA]</scope>
</reference>
<feature type="region of interest" description="Disordered" evidence="1">
    <location>
        <begin position="25"/>
        <end position="86"/>
    </location>
</feature>
<evidence type="ECO:0000256" key="2">
    <source>
        <dbReference type="SAM" id="Phobius"/>
    </source>
</evidence>
<reference evidence="3" key="3">
    <citation type="submission" date="2025-09" db="UniProtKB">
        <authorList>
            <consortium name="Ensembl"/>
        </authorList>
    </citation>
    <scope>IDENTIFICATION</scope>
</reference>
<reference evidence="3" key="2">
    <citation type="submission" date="2025-08" db="UniProtKB">
        <authorList>
            <consortium name="Ensembl"/>
        </authorList>
    </citation>
    <scope>IDENTIFICATION</scope>
</reference>
<evidence type="ECO:0000313" key="3">
    <source>
        <dbReference type="Ensembl" id="ENSCPVP00000004807.1"/>
    </source>
</evidence>
<protein>
    <submittedName>
        <fullName evidence="3">Uncharacterized protein</fullName>
    </submittedName>
</protein>